<evidence type="ECO:0000313" key="3">
    <source>
        <dbReference type="Proteomes" id="UP000238762"/>
    </source>
</evidence>
<reference evidence="2 3" key="1">
    <citation type="submission" date="2018-02" db="EMBL/GenBank/DDBJ databases">
        <authorList>
            <person name="Cohen D.B."/>
            <person name="Kent A.D."/>
        </authorList>
    </citation>
    <scope>NUCLEOTIDE SEQUENCE [LARGE SCALE GENOMIC DNA]</scope>
    <source>
        <strain evidence="2 3">CCAP 1448/3</strain>
    </source>
</reference>
<dbReference type="InterPro" id="IPR001296">
    <property type="entry name" value="Glyco_trans_1"/>
</dbReference>
<organism evidence="2 3">
    <name type="scientific">Merismopedia glauca CCAP 1448/3</name>
    <dbReference type="NCBI Taxonomy" id="1296344"/>
    <lineage>
        <taxon>Bacteria</taxon>
        <taxon>Bacillati</taxon>
        <taxon>Cyanobacteriota</taxon>
        <taxon>Cyanophyceae</taxon>
        <taxon>Synechococcales</taxon>
        <taxon>Merismopediaceae</taxon>
        <taxon>Merismopedia</taxon>
    </lineage>
</organism>
<dbReference type="Proteomes" id="UP000238762">
    <property type="component" value="Unassembled WGS sequence"/>
</dbReference>
<reference evidence="2 3" key="2">
    <citation type="submission" date="2018-03" db="EMBL/GenBank/DDBJ databases">
        <title>The ancient ancestry and fast evolution of plastids.</title>
        <authorList>
            <person name="Moore K.R."/>
            <person name="Magnabosco C."/>
            <person name="Momper L."/>
            <person name="Gold D.A."/>
            <person name="Bosak T."/>
            <person name="Fournier G.P."/>
        </authorList>
    </citation>
    <scope>NUCLEOTIDE SEQUENCE [LARGE SCALE GENOMIC DNA]</scope>
    <source>
        <strain evidence="2 3">CCAP 1448/3</strain>
    </source>
</reference>
<name>A0A2T1BYA0_9CYAN</name>
<proteinExistence type="predicted"/>
<sequence>MLNKSLKLLILSTPVGALGSGLGGGVELTLYNLVQEMQQRGHKLTVVAPEGSKLDNNPVVEILGNYQITAQTQSLDNPIIMPMNSVLGNMWEYARQNQHEYDLIFNIAYDWLPFYLTPFFEKAIAHFISMGSLMAATDEMMGKIAAKYPGTIGVYTQSQADTFPFAQYCHCLGSGIDLSLYEFSATADTALAWLGRIAPEKGLEDAVAAVEKTGIKLKIMGKVQDEAYWQQIQANYPNAPIEYLGFLSTSEMQKQVRNCQALIMTPRWIEAFGNVAIEALACGVPVISYHRGGPAEIVQDGKTGYLVTPDSVEGLVAAIESIDEIDRYACRQQAESEYSLTAWGDRMEQWFYRILANLD</sequence>
<comment type="caution">
    <text evidence="2">The sequence shown here is derived from an EMBL/GenBank/DDBJ whole genome shotgun (WGS) entry which is preliminary data.</text>
</comment>
<dbReference type="OrthoDB" id="9795068at2"/>
<dbReference type="Gene3D" id="3.40.50.2000">
    <property type="entry name" value="Glycogen Phosphorylase B"/>
    <property type="match status" value="2"/>
</dbReference>
<feature type="domain" description="Glycosyl transferase family 1" evidence="1">
    <location>
        <begin position="192"/>
        <end position="323"/>
    </location>
</feature>
<dbReference type="AlphaFoldDB" id="A0A2T1BYA0"/>
<evidence type="ECO:0000259" key="1">
    <source>
        <dbReference type="Pfam" id="PF00534"/>
    </source>
</evidence>
<dbReference type="CDD" id="cd03802">
    <property type="entry name" value="GT4_AviGT4-like"/>
    <property type="match status" value="1"/>
</dbReference>
<accession>A0A2T1BYA0</accession>
<dbReference type="PANTHER" id="PTHR45947:SF3">
    <property type="entry name" value="SULFOQUINOVOSYL TRANSFERASE SQD2"/>
    <property type="match status" value="1"/>
</dbReference>
<dbReference type="PANTHER" id="PTHR45947">
    <property type="entry name" value="SULFOQUINOVOSYL TRANSFERASE SQD2"/>
    <property type="match status" value="1"/>
</dbReference>
<dbReference type="Pfam" id="PF00534">
    <property type="entry name" value="Glycos_transf_1"/>
    <property type="match status" value="1"/>
</dbReference>
<dbReference type="GO" id="GO:0016757">
    <property type="term" value="F:glycosyltransferase activity"/>
    <property type="evidence" value="ECO:0007669"/>
    <property type="project" value="InterPro"/>
</dbReference>
<gene>
    <name evidence="2" type="ORF">C7B64_20535</name>
</gene>
<keyword evidence="2" id="KW-0808">Transferase</keyword>
<dbReference type="SUPFAM" id="SSF53756">
    <property type="entry name" value="UDP-Glycosyltransferase/glycogen phosphorylase"/>
    <property type="match status" value="1"/>
</dbReference>
<dbReference type="RefSeq" id="WP_106290870.1">
    <property type="nucleotide sequence ID" value="NZ_CAWNTC010000172.1"/>
</dbReference>
<keyword evidence="3" id="KW-1185">Reference proteome</keyword>
<protein>
    <submittedName>
        <fullName evidence="2">UDP-glucose--tetrahydrobiopterin glucosyltransferase</fullName>
    </submittedName>
</protein>
<dbReference type="InterPro" id="IPR050194">
    <property type="entry name" value="Glycosyltransferase_grp1"/>
</dbReference>
<dbReference type="EMBL" id="PVWJ01000138">
    <property type="protein sequence ID" value="PSB01006.1"/>
    <property type="molecule type" value="Genomic_DNA"/>
</dbReference>
<evidence type="ECO:0000313" key="2">
    <source>
        <dbReference type="EMBL" id="PSB01006.1"/>
    </source>
</evidence>